<dbReference type="GO" id="GO:0016787">
    <property type="term" value="F:hydrolase activity"/>
    <property type="evidence" value="ECO:0007669"/>
    <property type="project" value="UniProtKB-KW"/>
</dbReference>
<gene>
    <name evidence="2" type="ORF">L9S41_16370</name>
</gene>
<sequence length="224" mass="24366">MSRLILFPGLGADHRMFSRLKEVGVEFITFPLPEPVAGEGLSEYALRATGTLKLSADDFIGGCSFGSVVATAVSRQVPSRGLILIGGALNGMTLRGFKWLPRIFRPYFPLSLFKPFLRTDQAMHYLFGSDNQAMNDLASAMLADTSDTMLVRGGRMLAVYGEQLKPLCPVFAIHGSMDRVMDPPPVEKCLIVPDAGHGIAYTHADEVATFLKEIQAVPDQGAEF</sequence>
<protein>
    <submittedName>
        <fullName evidence="2">Alpha/beta hydrolase</fullName>
    </submittedName>
</protein>
<evidence type="ECO:0000259" key="1">
    <source>
        <dbReference type="Pfam" id="PF12697"/>
    </source>
</evidence>
<dbReference type="Proteomes" id="UP001060414">
    <property type="component" value="Chromosome"/>
</dbReference>
<name>A0ABY5ZPU1_9BACT</name>
<dbReference type="InterPro" id="IPR029058">
    <property type="entry name" value="AB_hydrolase_fold"/>
</dbReference>
<evidence type="ECO:0000313" key="3">
    <source>
        <dbReference type="Proteomes" id="UP001060414"/>
    </source>
</evidence>
<accession>A0ABY5ZPU1</accession>
<dbReference type="InterPro" id="IPR000073">
    <property type="entry name" value="AB_hydrolase_1"/>
</dbReference>
<proteinExistence type="predicted"/>
<dbReference type="EMBL" id="CP092109">
    <property type="protein sequence ID" value="UWZ79236.1"/>
    <property type="molecule type" value="Genomic_DNA"/>
</dbReference>
<dbReference type="Gene3D" id="3.40.50.1820">
    <property type="entry name" value="alpha/beta hydrolase"/>
    <property type="match status" value="1"/>
</dbReference>
<feature type="domain" description="AB hydrolase-1" evidence="1">
    <location>
        <begin position="4"/>
        <end position="208"/>
    </location>
</feature>
<dbReference type="Pfam" id="PF12697">
    <property type="entry name" value="Abhydrolase_6"/>
    <property type="match status" value="1"/>
</dbReference>
<reference evidence="2" key="1">
    <citation type="journal article" date="2022" name="Environ. Microbiol.">
        <title>Geoalkalibacter halelectricus SAP #1 sp. nov. possessing extracellular electron transfer and mineral#reducing capabilities from a haloalkaline environment.</title>
        <authorList>
            <person name="Yadav S."/>
            <person name="Singh R."/>
            <person name="Sundharam S.S."/>
            <person name="Chaudhary S."/>
            <person name="Krishnamurthi S."/>
            <person name="Patil S.A."/>
        </authorList>
    </citation>
    <scope>NUCLEOTIDE SEQUENCE</scope>
    <source>
        <strain evidence="2">SAP-1</strain>
    </source>
</reference>
<dbReference type="SUPFAM" id="SSF53474">
    <property type="entry name" value="alpha/beta-Hydrolases"/>
    <property type="match status" value="1"/>
</dbReference>
<keyword evidence="3" id="KW-1185">Reference proteome</keyword>
<evidence type="ECO:0000313" key="2">
    <source>
        <dbReference type="EMBL" id="UWZ79236.1"/>
    </source>
</evidence>
<organism evidence="2 3">
    <name type="scientific">Geoalkalibacter halelectricus</name>
    <dbReference type="NCBI Taxonomy" id="2847045"/>
    <lineage>
        <taxon>Bacteria</taxon>
        <taxon>Pseudomonadati</taxon>
        <taxon>Thermodesulfobacteriota</taxon>
        <taxon>Desulfuromonadia</taxon>
        <taxon>Desulfuromonadales</taxon>
        <taxon>Geoalkalibacteraceae</taxon>
        <taxon>Geoalkalibacter</taxon>
    </lineage>
</organism>
<keyword evidence="2" id="KW-0378">Hydrolase</keyword>
<dbReference type="RefSeq" id="WP_260747593.1">
    <property type="nucleotide sequence ID" value="NZ_CP092109.1"/>
</dbReference>